<feature type="domain" description="DNA/RNA-binding protein Alba-like" evidence="5">
    <location>
        <begin position="19"/>
        <end position="79"/>
    </location>
</feature>
<evidence type="ECO:0000256" key="1">
    <source>
        <dbReference type="ARBA" id="ARBA00004123"/>
    </source>
</evidence>
<dbReference type="InterPro" id="IPR036882">
    <property type="entry name" value="Alba-like_dom_sf"/>
</dbReference>
<protein>
    <recommendedName>
        <fullName evidence="5">DNA/RNA-binding protein Alba-like domain-containing protein</fullName>
    </recommendedName>
</protein>
<keyword evidence="3" id="KW-0539">Nucleus</keyword>
<evidence type="ECO:0000256" key="3">
    <source>
        <dbReference type="ARBA" id="ARBA00023242"/>
    </source>
</evidence>
<comment type="similarity">
    <text evidence="2">Belongs to the histone-like Alba family.</text>
</comment>
<dbReference type="InterPro" id="IPR002775">
    <property type="entry name" value="DNA/RNA-bd_Alba-like"/>
</dbReference>
<dbReference type="EMBL" id="JAKUCV010002995">
    <property type="protein sequence ID" value="KAJ4840669.1"/>
    <property type="molecule type" value="Genomic_DNA"/>
</dbReference>
<evidence type="ECO:0000256" key="2">
    <source>
        <dbReference type="ARBA" id="ARBA00008018"/>
    </source>
</evidence>
<feature type="compositionally biased region" description="Gly residues" evidence="4">
    <location>
        <begin position="156"/>
        <end position="165"/>
    </location>
</feature>
<comment type="subcellular location">
    <subcellularLocation>
        <location evidence="1">Nucleus</location>
    </subcellularLocation>
</comment>
<reference evidence="6" key="1">
    <citation type="submission" date="2022-02" db="EMBL/GenBank/DDBJ databases">
        <authorList>
            <person name="Henning P.M."/>
            <person name="McCubbin A.G."/>
            <person name="Shore J.S."/>
        </authorList>
    </citation>
    <scope>NUCLEOTIDE SEQUENCE</scope>
    <source>
        <strain evidence="6">F60SS</strain>
        <tissue evidence="6">Leaves</tissue>
    </source>
</reference>
<dbReference type="GO" id="GO:0003723">
    <property type="term" value="F:RNA binding"/>
    <property type="evidence" value="ECO:0007669"/>
    <property type="project" value="TreeGrafter"/>
</dbReference>
<dbReference type="Pfam" id="PF01918">
    <property type="entry name" value="Alba"/>
    <property type="match status" value="1"/>
</dbReference>
<organism evidence="6 7">
    <name type="scientific">Turnera subulata</name>
    <dbReference type="NCBI Taxonomy" id="218843"/>
    <lineage>
        <taxon>Eukaryota</taxon>
        <taxon>Viridiplantae</taxon>
        <taxon>Streptophyta</taxon>
        <taxon>Embryophyta</taxon>
        <taxon>Tracheophyta</taxon>
        <taxon>Spermatophyta</taxon>
        <taxon>Magnoliopsida</taxon>
        <taxon>eudicotyledons</taxon>
        <taxon>Gunneridae</taxon>
        <taxon>Pentapetalae</taxon>
        <taxon>rosids</taxon>
        <taxon>fabids</taxon>
        <taxon>Malpighiales</taxon>
        <taxon>Passifloraceae</taxon>
        <taxon>Turnera</taxon>
    </lineage>
</organism>
<dbReference type="OrthoDB" id="424402at2759"/>
<dbReference type="AlphaFoldDB" id="A0A9Q0G1K4"/>
<accession>A0A9Q0G1K4</accession>
<gene>
    <name evidence="6" type="ORF">Tsubulata_022578</name>
</gene>
<dbReference type="FunFam" id="3.30.110.20:FF:000003">
    <property type="entry name" value="DNA/RNA-binding protein Alba 1"/>
    <property type="match status" value="1"/>
</dbReference>
<dbReference type="InterPro" id="IPR051958">
    <property type="entry name" value="Alba-like_NAB"/>
</dbReference>
<reference evidence="6" key="2">
    <citation type="journal article" date="2023" name="Plants (Basel)">
        <title>Annotation of the Turnera subulata (Passifloraceae) Draft Genome Reveals the S-Locus Evolved after the Divergence of Turneroideae from Passifloroideae in a Stepwise Manner.</title>
        <authorList>
            <person name="Henning P.M."/>
            <person name="Roalson E.H."/>
            <person name="Mir W."/>
            <person name="McCubbin A.G."/>
            <person name="Shore J.S."/>
        </authorList>
    </citation>
    <scope>NUCLEOTIDE SEQUENCE</scope>
    <source>
        <strain evidence="6">F60SS</strain>
    </source>
</reference>
<dbReference type="PANTHER" id="PTHR13516">
    <property type="entry name" value="RIBONUCLEASE P SUBUNIT P25"/>
    <property type="match status" value="1"/>
</dbReference>
<evidence type="ECO:0000313" key="6">
    <source>
        <dbReference type="EMBL" id="KAJ4840669.1"/>
    </source>
</evidence>
<dbReference type="Gene3D" id="3.30.110.20">
    <property type="entry name" value="Alba-like domain"/>
    <property type="match status" value="1"/>
</dbReference>
<evidence type="ECO:0000256" key="4">
    <source>
        <dbReference type="SAM" id="MobiDB-lite"/>
    </source>
</evidence>
<name>A0A9Q0G1K4_9ROSI</name>
<dbReference type="GO" id="GO:0005634">
    <property type="term" value="C:nucleus"/>
    <property type="evidence" value="ECO:0007669"/>
    <property type="project" value="UniProtKB-SubCell"/>
</dbReference>
<feature type="region of interest" description="Disordered" evidence="4">
    <location>
        <begin position="126"/>
        <end position="201"/>
    </location>
</feature>
<evidence type="ECO:0000313" key="7">
    <source>
        <dbReference type="Proteomes" id="UP001141552"/>
    </source>
</evidence>
<dbReference type="SUPFAM" id="SSF82704">
    <property type="entry name" value="AlbA-like"/>
    <property type="match status" value="1"/>
</dbReference>
<comment type="caution">
    <text evidence="6">The sequence shown here is derived from an EMBL/GenBank/DDBJ whole genome shotgun (WGS) entry which is preliminary data.</text>
</comment>
<dbReference type="Proteomes" id="UP001141552">
    <property type="component" value="Unassembled WGS sequence"/>
</dbReference>
<keyword evidence="7" id="KW-1185">Reference proteome</keyword>
<evidence type="ECO:0000259" key="5">
    <source>
        <dbReference type="Pfam" id="PF01918"/>
    </source>
</evidence>
<sequence>MDRYKKVQKPKGETAINENELRVTAQGRMRNYISYAMSLFQDKGCEEVVLKATGRAINKTVMIAELLKRRIEGLHQNTSTGSIDITDMWEPLEEGLLRIESTRHVSIITITLSKKELDSSSVGYQAPIPADQVKPSAELDDEQGDANGVGEYSNGGSNGGRGYGTRGRSRGRGRNYSGRGRGYNGENVRQDSGYYNGYNGSGYPGQDRGECSLDSNSLLSFVPVADMGGEGLVGAVVDVGVEVPDLMGQSKKLLDWGSI</sequence>
<proteinExistence type="inferred from homology"/>
<dbReference type="PANTHER" id="PTHR13516:SF18">
    <property type="entry name" value="DNA_RNA-BINDING PROTEIN ALBA-LIKE DOMAIN-CONTAINING PROTEIN"/>
    <property type="match status" value="1"/>
</dbReference>